<feature type="coiled-coil region" evidence="1">
    <location>
        <begin position="60"/>
        <end position="92"/>
    </location>
</feature>
<feature type="chain" id="PRO_5021500820" description="Lipoprotein" evidence="2">
    <location>
        <begin position="23"/>
        <end position="112"/>
    </location>
</feature>
<gene>
    <name evidence="3" type="ORF">E1I18_01775</name>
</gene>
<protein>
    <recommendedName>
        <fullName evidence="5">Lipoprotein</fullName>
    </recommendedName>
</protein>
<evidence type="ECO:0008006" key="5">
    <source>
        <dbReference type="Google" id="ProtNLM"/>
    </source>
</evidence>
<organism evidence="3 4">
    <name type="scientific">Mycoplasmopsis mucosicanis</name>
    <dbReference type="NCBI Taxonomy" id="458208"/>
    <lineage>
        <taxon>Bacteria</taxon>
        <taxon>Bacillati</taxon>
        <taxon>Mycoplasmatota</taxon>
        <taxon>Mycoplasmoidales</taxon>
        <taxon>Metamycoplasmataceae</taxon>
        <taxon>Mycoplasmopsis</taxon>
    </lineage>
</organism>
<evidence type="ECO:0000313" key="4">
    <source>
        <dbReference type="Proteomes" id="UP000320801"/>
    </source>
</evidence>
<keyword evidence="1" id="KW-0175">Coiled coil</keyword>
<evidence type="ECO:0000313" key="3">
    <source>
        <dbReference type="EMBL" id="TQC51615.1"/>
    </source>
</evidence>
<sequence>MNKKLLSLSLAPIMTLTPVVLSASCAQKSRIKEKEKEVVALMVKKQIKITLSEKGIKPNSEEAKKESKNIKANVEKAAKDSLEKEKKALTSDDAYEKLLDGWIAFYKFLLTK</sequence>
<name>A0A507SN06_9BACT</name>
<evidence type="ECO:0000256" key="1">
    <source>
        <dbReference type="SAM" id="Coils"/>
    </source>
</evidence>
<accession>A0A507SN06</accession>
<proteinExistence type="predicted"/>
<dbReference type="AlphaFoldDB" id="A0A507SN06"/>
<keyword evidence="4" id="KW-1185">Reference proteome</keyword>
<dbReference type="RefSeq" id="WP_141483888.1">
    <property type="nucleotide sequence ID" value="NZ_SMDN01000005.1"/>
</dbReference>
<dbReference type="PROSITE" id="PS51257">
    <property type="entry name" value="PROKAR_LIPOPROTEIN"/>
    <property type="match status" value="1"/>
</dbReference>
<dbReference type="EMBL" id="SMDN01000005">
    <property type="protein sequence ID" value="TQC51615.1"/>
    <property type="molecule type" value="Genomic_DNA"/>
</dbReference>
<reference evidence="3 4" key="1">
    <citation type="submission" date="2019-03" db="EMBL/GenBank/DDBJ databases">
        <title>Characterization of a novel Mycoplasma cynos real-time PCR assay.</title>
        <authorList>
            <person name="Tallmadge R.L."/>
            <person name="Mitchell P.K."/>
            <person name="Goodman L."/>
        </authorList>
    </citation>
    <scope>NUCLEOTIDE SEQUENCE [LARGE SCALE GENOMIC DNA]</scope>
    <source>
        <strain evidence="3 4">1642</strain>
    </source>
</reference>
<dbReference type="Proteomes" id="UP000320801">
    <property type="component" value="Unassembled WGS sequence"/>
</dbReference>
<keyword evidence="2" id="KW-0732">Signal</keyword>
<evidence type="ECO:0000256" key="2">
    <source>
        <dbReference type="SAM" id="SignalP"/>
    </source>
</evidence>
<feature type="signal peptide" evidence="2">
    <location>
        <begin position="1"/>
        <end position="22"/>
    </location>
</feature>
<comment type="caution">
    <text evidence="3">The sequence shown here is derived from an EMBL/GenBank/DDBJ whole genome shotgun (WGS) entry which is preliminary data.</text>
</comment>